<evidence type="ECO:0000313" key="1">
    <source>
        <dbReference type="EMBL" id="MCV7228874.1"/>
    </source>
</evidence>
<dbReference type="EMBL" id="JACKTY010000037">
    <property type="protein sequence ID" value="MCV7228874.1"/>
    <property type="molecule type" value="Genomic_DNA"/>
</dbReference>
<evidence type="ECO:0000313" key="2">
    <source>
        <dbReference type="Proteomes" id="UP001526201"/>
    </source>
</evidence>
<sequence length="52" mass="5712">MTATIARLSPYENRLKLVENVLIEHSSIDAETASSAAVHILHALDSIPEKVR</sequence>
<dbReference type="Pfam" id="PF19826">
    <property type="entry name" value="DUF6307"/>
    <property type="match status" value="1"/>
</dbReference>
<dbReference type="InterPro" id="IPR046274">
    <property type="entry name" value="DUF6307"/>
</dbReference>
<proteinExistence type="predicted"/>
<gene>
    <name evidence="1" type="ORF">H7J73_22920</name>
</gene>
<organism evidence="1 2">
    <name type="scientific">Mycolicibacterium komossense</name>
    <dbReference type="NCBI Taxonomy" id="1779"/>
    <lineage>
        <taxon>Bacteria</taxon>
        <taxon>Bacillati</taxon>
        <taxon>Actinomycetota</taxon>
        <taxon>Actinomycetes</taxon>
        <taxon>Mycobacteriales</taxon>
        <taxon>Mycobacteriaceae</taxon>
        <taxon>Mycolicibacterium</taxon>
    </lineage>
</organism>
<dbReference type="RefSeq" id="WP_264070055.1">
    <property type="nucleotide sequence ID" value="NZ_JACKTY010000037.1"/>
</dbReference>
<name>A0ABT3CHE2_9MYCO</name>
<accession>A0ABT3CHE2</accession>
<protein>
    <submittedName>
        <fullName evidence="1">Uncharacterized protein</fullName>
    </submittedName>
</protein>
<dbReference type="Proteomes" id="UP001526201">
    <property type="component" value="Unassembled WGS sequence"/>
</dbReference>
<comment type="caution">
    <text evidence="1">The sequence shown here is derived from an EMBL/GenBank/DDBJ whole genome shotgun (WGS) entry which is preliminary data.</text>
</comment>
<reference evidence="1 2" key="1">
    <citation type="journal article" date="2022" name="BMC Genomics">
        <title>Comparative genome analysis of mycobacteria focusing on tRNA and non-coding RNA.</title>
        <authorList>
            <person name="Behra P.R.K."/>
            <person name="Pettersson B.M.F."/>
            <person name="Ramesh M."/>
            <person name="Das S."/>
            <person name="Dasgupta S."/>
            <person name="Kirsebom L.A."/>
        </authorList>
    </citation>
    <scope>NUCLEOTIDE SEQUENCE [LARGE SCALE GENOMIC DNA]</scope>
    <source>
        <strain evidence="1 2">DSM 44078</strain>
    </source>
</reference>
<keyword evidence="2" id="KW-1185">Reference proteome</keyword>